<dbReference type="EMBL" id="BLRX01000254">
    <property type="protein sequence ID" value="GFP25898.1"/>
    <property type="molecule type" value="Genomic_DNA"/>
</dbReference>
<dbReference type="InterPro" id="IPR043168">
    <property type="entry name" value="DegV_C"/>
</dbReference>
<comment type="caution">
    <text evidence="1">The sequence shown here is derived from an EMBL/GenBank/DDBJ whole genome shotgun (WGS) entry which is preliminary data.</text>
</comment>
<evidence type="ECO:0008006" key="3">
    <source>
        <dbReference type="Google" id="ProtNLM"/>
    </source>
</evidence>
<protein>
    <recommendedName>
        <fullName evidence="3">DegV family protein</fullName>
    </recommendedName>
</protein>
<evidence type="ECO:0000313" key="2">
    <source>
        <dbReference type="Proteomes" id="UP000543224"/>
    </source>
</evidence>
<evidence type="ECO:0000313" key="1">
    <source>
        <dbReference type="EMBL" id="GFP25898.1"/>
    </source>
</evidence>
<sequence length="42" mass="4750">ERCRERFAPRELNIWEIGSVVGTHAGPGTLAAVYFNEFRQDG</sequence>
<organism evidence="1 2">
    <name type="scientific">Candidatus Hakubella thermalkaliphila</name>
    <dbReference type="NCBI Taxonomy" id="2754717"/>
    <lineage>
        <taxon>Bacteria</taxon>
        <taxon>Bacillati</taxon>
        <taxon>Actinomycetota</taxon>
        <taxon>Actinomycetota incertae sedis</taxon>
        <taxon>Candidatus Hakubellales</taxon>
        <taxon>Candidatus Hakubellaceae</taxon>
        <taxon>Candidatus Hakubella</taxon>
    </lineage>
</organism>
<dbReference type="Gene3D" id="3.30.1180.10">
    <property type="match status" value="1"/>
</dbReference>
<name>A0A6V8P071_9ACTN</name>
<reference evidence="1 2" key="1">
    <citation type="journal article" date="2020" name="Front. Microbiol.">
        <title>Single-cell genomics of novel Actinobacteria with the Wood-Ljungdahl pathway discovered in a serpentinizing system.</title>
        <authorList>
            <person name="Merino N."/>
            <person name="Kawai M."/>
            <person name="Boyd E.S."/>
            <person name="Colman D.R."/>
            <person name="McGlynn S.E."/>
            <person name="Nealson K.H."/>
            <person name="Kurokawa K."/>
            <person name="Hongoh Y."/>
        </authorList>
    </citation>
    <scope>NUCLEOTIDE SEQUENCE [LARGE SCALE GENOMIC DNA]</scope>
    <source>
        <strain evidence="1 2">S25</strain>
    </source>
</reference>
<dbReference type="Proteomes" id="UP000543224">
    <property type="component" value="Unassembled WGS sequence"/>
</dbReference>
<feature type="non-terminal residue" evidence="1">
    <location>
        <position position="1"/>
    </location>
</feature>
<proteinExistence type="predicted"/>
<dbReference type="AlphaFoldDB" id="A0A6V8P071"/>
<accession>A0A6V8P071</accession>
<gene>
    <name evidence="1" type="ORF">HKBW3S25_01382</name>
</gene>